<dbReference type="Pfam" id="PF01297">
    <property type="entry name" value="ZnuA"/>
    <property type="match status" value="1"/>
</dbReference>
<dbReference type="GO" id="GO:0030001">
    <property type="term" value="P:metal ion transport"/>
    <property type="evidence" value="ECO:0007669"/>
    <property type="project" value="InterPro"/>
</dbReference>
<evidence type="ECO:0000256" key="3">
    <source>
        <dbReference type="ARBA" id="ARBA00022729"/>
    </source>
</evidence>
<reference evidence="5" key="1">
    <citation type="submission" date="2018-06" db="EMBL/GenBank/DDBJ databases">
        <authorList>
            <person name="Zhirakovskaya E."/>
        </authorList>
    </citation>
    <scope>NUCLEOTIDE SEQUENCE</scope>
</reference>
<comment type="similarity">
    <text evidence="1">Belongs to the bacterial solute-binding protein 9 family.</text>
</comment>
<dbReference type="GO" id="GO:0046872">
    <property type="term" value="F:metal ion binding"/>
    <property type="evidence" value="ECO:0007669"/>
    <property type="project" value="InterPro"/>
</dbReference>
<gene>
    <name evidence="5" type="ORF">MNBD_GAMMA06-1652</name>
</gene>
<keyword evidence="2" id="KW-0813">Transport</keyword>
<organism evidence="5">
    <name type="scientific">hydrothermal vent metagenome</name>
    <dbReference type="NCBI Taxonomy" id="652676"/>
    <lineage>
        <taxon>unclassified sequences</taxon>
        <taxon>metagenomes</taxon>
        <taxon>ecological metagenomes</taxon>
    </lineage>
</organism>
<dbReference type="InterPro" id="IPR006127">
    <property type="entry name" value="ZnuA-like"/>
</dbReference>
<evidence type="ECO:0000313" key="5">
    <source>
        <dbReference type="EMBL" id="VAW50407.1"/>
    </source>
</evidence>
<dbReference type="Gene3D" id="3.40.50.1980">
    <property type="entry name" value="Nitrogenase molybdenum iron protein domain"/>
    <property type="match status" value="2"/>
</dbReference>
<evidence type="ECO:0000256" key="2">
    <source>
        <dbReference type="ARBA" id="ARBA00022448"/>
    </source>
</evidence>
<evidence type="ECO:0000256" key="4">
    <source>
        <dbReference type="SAM" id="Coils"/>
    </source>
</evidence>
<feature type="coiled-coil region" evidence="4">
    <location>
        <begin position="188"/>
        <end position="215"/>
    </location>
</feature>
<proteinExistence type="inferred from homology"/>
<keyword evidence="4" id="KW-0175">Coiled coil</keyword>
<sequence>MSLTLKHIVAYLTLLIIPCIAFSASSEKNLQEKNLQPIVVTIKPLYSLVAQLSEGIEQPILLMKQMQSPHHYTMRPSERRLLANARIIVWIGPQMETYLSKVIQQQDAVIISAMQASGLNFLKQRFSRQHLSGQHSSGQHFSRQQNNTKQNHLTANHLDPHIWLSADNTIVISKHIAQQLIASNPENTATYKKNLQQLISKITQLKNEIKTNLKDNAQPFITHHDAFQYFENENNLNYIASISFDEESSVSLKHLRQIKTSIKKNNVQCLVYQPPKPDIIEALADKTKIKTAALDPLGSTLSPGPDNEKNAWFKIMRSIELNFKRCLSQ</sequence>
<dbReference type="PANTHER" id="PTHR42953">
    <property type="entry name" value="HIGH-AFFINITY ZINC UPTAKE SYSTEM PROTEIN ZNUA-RELATED"/>
    <property type="match status" value="1"/>
</dbReference>
<dbReference type="EMBL" id="UOFD01000012">
    <property type="protein sequence ID" value="VAW50407.1"/>
    <property type="molecule type" value="Genomic_DNA"/>
</dbReference>
<evidence type="ECO:0000256" key="1">
    <source>
        <dbReference type="ARBA" id="ARBA00011028"/>
    </source>
</evidence>
<protein>
    <submittedName>
        <fullName evidence="5">Zinc ABC transporter, periplasmic-binding protein ZnuA</fullName>
    </submittedName>
</protein>
<dbReference type="AlphaFoldDB" id="A0A3B0WIF5"/>
<dbReference type="SUPFAM" id="SSF53807">
    <property type="entry name" value="Helical backbone' metal receptor"/>
    <property type="match status" value="1"/>
</dbReference>
<keyword evidence="3" id="KW-0732">Signal</keyword>
<dbReference type="PANTHER" id="PTHR42953:SF3">
    <property type="entry name" value="HIGH-AFFINITY ZINC UPTAKE SYSTEM PROTEIN ZNUA"/>
    <property type="match status" value="1"/>
</dbReference>
<accession>A0A3B0WIF5</accession>
<dbReference type="InterPro" id="IPR050492">
    <property type="entry name" value="Bact_metal-bind_prot9"/>
</dbReference>
<name>A0A3B0WIF5_9ZZZZ</name>